<dbReference type="Gene3D" id="3.20.20.80">
    <property type="entry name" value="Glycosidases"/>
    <property type="match status" value="1"/>
</dbReference>
<evidence type="ECO:0000259" key="4">
    <source>
        <dbReference type="SMART" id="SM00642"/>
    </source>
</evidence>
<evidence type="ECO:0000256" key="2">
    <source>
        <dbReference type="ARBA" id="ARBA00022801"/>
    </source>
</evidence>
<name>A0A2T3FN49_9FIRM</name>
<dbReference type="NCBIfam" id="NF008183">
    <property type="entry name" value="PRK10933.1"/>
    <property type="match status" value="1"/>
</dbReference>
<accession>A0A2T3FN49</accession>
<comment type="similarity">
    <text evidence="1">Belongs to the glycosyl hydrolase 13 family.</text>
</comment>
<dbReference type="GO" id="GO:0004556">
    <property type="term" value="F:alpha-amylase activity"/>
    <property type="evidence" value="ECO:0007669"/>
    <property type="project" value="TreeGrafter"/>
</dbReference>
<dbReference type="EMBL" id="PYLQ01000026">
    <property type="protein sequence ID" value="PST36672.1"/>
    <property type="molecule type" value="Genomic_DNA"/>
</dbReference>
<gene>
    <name evidence="5" type="ORF">C7U54_13020</name>
</gene>
<dbReference type="PANTHER" id="PTHR10357:SF184">
    <property type="entry name" value="OLIGO-1,6-GLUCOSIDASE 1"/>
    <property type="match status" value="1"/>
</dbReference>
<organism evidence="5 6">
    <name type="scientific">Faecalibacillus intestinalis</name>
    <dbReference type="NCBI Taxonomy" id="1982626"/>
    <lineage>
        <taxon>Bacteria</taxon>
        <taxon>Bacillati</taxon>
        <taxon>Bacillota</taxon>
        <taxon>Erysipelotrichia</taxon>
        <taxon>Erysipelotrichales</taxon>
        <taxon>Coprobacillaceae</taxon>
        <taxon>Faecalibacillus</taxon>
    </lineage>
</organism>
<dbReference type="SUPFAM" id="SSF51445">
    <property type="entry name" value="(Trans)glycosidases"/>
    <property type="match status" value="1"/>
</dbReference>
<protein>
    <submittedName>
        <fullName evidence="5">Glucohydrolase</fullName>
    </submittedName>
</protein>
<dbReference type="FunFam" id="2.60.40.1180:FF:000007">
    <property type="entry name" value="Sucrose isomerase"/>
    <property type="match status" value="1"/>
</dbReference>
<keyword evidence="2 5" id="KW-0378">Hydrolase</keyword>
<dbReference type="InterPro" id="IPR045857">
    <property type="entry name" value="O16G_dom_2"/>
</dbReference>
<keyword evidence="6" id="KW-1185">Reference proteome</keyword>
<dbReference type="FunFam" id="3.90.400.10:FF:000002">
    <property type="entry name" value="Sucrose isomerase"/>
    <property type="match status" value="1"/>
</dbReference>
<feature type="domain" description="Glycosyl hydrolase family 13 catalytic" evidence="4">
    <location>
        <begin position="13"/>
        <end position="418"/>
    </location>
</feature>
<evidence type="ECO:0000256" key="3">
    <source>
        <dbReference type="ARBA" id="ARBA00023295"/>
    </source>
</evidence>
<dbReference type="SUPFAM" id="SSF51011">
    <property type="entry name" value="Glycosyl hydrolase domain"/>
    <property type="match status" value="1"/>
</dbReference>
<dbReference type="Gene3D" id="3.90.400.10">
    <property type="entry name" value="Oligo-1,6-glucosidase, Domain 2"/>
    <property type="match status" value="1"/>
</dbReference>
<sequence>MNMEWWKKSVVYQIYVKSFQDSNNDGVGDLQGIISRLDYLKTLGVDVLWLTPIFKSPNDDNGYDISDYRSIQSEFGTMSDFEELLDKAHQKDIKIILDLVFNHTSDEHFWFQESKKSKNNPYRDYYIWKEGNEGDVPNNWTSCFQGSAWELDEKTNEYYLHLFSKKQPDLNWQNPKVRQECIDIMNYWVDKGVDGFRLDVINLISKDESQYYVDSTIKGHQVCANGPHIHEYIQEMNQKVFSRKELLTVGETPAVTIEDAKKYAPLDNKELSMVFQFELMNVDGAEVNKWTDQRFSLKDLKQIMSRWQVGMYQQAWNSLFWNNHDQPRCVSRFGDTSSPLCHEKSAKMLAICLHMMQGTPYIYQGEELGMTNVPFNSLDDYRDIETFNSYKQLVEIEKSVSHEDMLRYMRKSSRDNARTPMQWNKEKNAGFSEHIPWIMMNPNYQTINAEAEMKDTNSIFHTYQKLIQLRKEYEIITLGKYELIMKNDENIYAYKRLYQDEELYVYCNFTDKEVSYDASILNNEKVLIQNYNQHQKGILKPYESIVFYQKSRA</sequence>
<dbReference type="FunFam" id="3.20.20.80:FF:000064">
    <property type="entry name" value="Oligo-1,6-glucosidase"/>
    <property type="match status" value="2"/>
</dbReference>
<dbReference type="InterPro" id="IPR013780">
    <property type="entry name" value="Glyco_hydro_b"/>
</dbReference>
<evidence type="ECO:0000313" key="5">
    <source>
        <dbReference type="EMBL" id="PST36672.1"/>
    </source>
</evidence>
<evidence type="ECO:0000313" key="6">
    <source>
        <dbReference type="Proteomes" id="UP000240974"/>
    </source>
</evidence>
<dbReference type="GO" id="GO:0009313">
    <property type="term" value="P:oligosaccharide catabolic process"/>
    <property type="evidence" value="ECO:0007669"/>
    <property type="project" value="TreeGrafter"/>
</dbReference>
<evidence type="ECO:0000256" key="1">
    <source>
        <dbReference type="ARBA" id="ARBA00008061"/>
    </source>
</evidence>
<dbReference type="InterPro" id="IPR006047">
    <property type="entry name" value="GH13_cat_dom"/>
</dbReference>
<dbReference type="AlphaFoldDB" id="A0A2T3FN49"/>
<dbReference type="Proteomes" id="UP000240974">
    <property type="component" value="Unassembled WGS sequence"/>
</dbReference>
<keyword evidence="3" id="KW-0326">Glycosidase</keyword>
<comment type="caution">
    <text evidence="5">The sequence shown here is derived from an EMBL/GenBank/DDBJ whole genome shotgun (WGS) entry which is preliminary data.</text>
</comment>
<dbReference type="PANTHER" id="PTHR10357">
    <property type="entry name" value="ALPHA-AMYLASE FAMILY MEMBER"/>
    <property type="match status" value="1"/>
</dbReference>
<reference evidence="5 6" key="1">
    <citation type="journal article" date="2019" name="Int. J. Syst. Evol. Microbiol.">
        <title>Faecalibacillus intestinalis gen. nov., sp. nov. and Faecalibacillus faecis sp. nov., isolated from human faeces.</title>
        <authorList>
            <person name="Seo B."/>
            <person name="Jeon K."/>
            <person name="Baek I."/>
            <person name="Lee Y.M."/>
            <person name="Baek K."/>
            <person name="Ko G."/>
        </authorList>
    </citation>
    <scope>NUCLEOTIDE SEQUENCE [LARGE SCALE GENOMIC DNA]</scope>
    <source>
        <strain evidence="5 6">SNUG30099</strain>
    </source>
</reference>
<dbReference type="CDD" id="cd11333">
    <property type="entry name" value="AmyAc_SI_OligoGlu_DGase"/>
    <property type="match status" value="1"/>
</dbReference>
<dbReference type="Pfam" id="PF00128">
    <property type="entry name" value="Alpha-amylase"/>
    <property type="match status" value="1"/>
</dbReference>
<dbReference type="InterPro" id="IPR017853">
    <property type="entry name" value="GH"/>
</dbReference>
<dbReference type="Gene3D" id="2.60.40.1180">
    <property type="entry name" value="Golgi alpha-mannosidase II"/>
    <property type="match status" value="1"/>
</dbReference>
<proteinExistence type="inferred from homology"/>
<dbReference type="SMART" id="SM00642">
    <property type="entry name" value="Aamy"/>
    <property type="match status" value="1"/>
</dbReference>